<dbReference type="AlphaFoldDB" id="A0A679JN67"/>
<dbReference type="InterPro" id="IPR010064">
    <property type="entry name" value="HK97-gp10_tail"/>
</dbReference>
<dbReference type="NCBIfam" id="TIGR01725">
    <property type="entry name" value="phge_HK97_gp10"/>
    <property type="match status" value="1"/>
</dbReference>
<evidence type="ECO:0000313" key="1">
    <source>
        <dbReference type="EMBL" id="CAA2107632.1"/>
    </source>
</evidence>
<gene>
    <name evidence="1" type="ORF">VVAX_04330</name>
</gene>
<evidence type="ECO:0008006" key="2">
    <source>
        <dbReference type="Google" id="ProtNLM"/>
    </source>
</evidence>
<dbReference type="EMBL" id="LR743507">
    <property type="protein sequence ID" value="CAA2107632.1"/>
    <property type="molecule type" value="Genomic_DNA"/>
</dbReference>
<name>A0A679JN67_VARPD</name>
<protein>
    <recommendedName>
        <fullName evidence="2">Phage protein, HK97 gp10 family</fullName>
    </recommendedName>
</protein>
<dbReference type="RefSeq" id="WP_339091869.1">
    <property type="nucleotide sequence ID" value="NZ_LR743507.1"/>
</dbReference>
<proteinExistence type="predicted"/>
<organism evidence="1">
    <name type="scientific">Variovorax paradoxus</name>
    <dbReference type="NCBI Taxonomy" id="34073"/>
    <lineage>
        <taxon>Bacteria</taxon>
        <taxon>Pseudomonadati</taxon>
        <taxon>Pseudomonadota</taxon>
        <taxon>Betaproteobacteria</taxon>
        <taxon>Burkholderiales</taxon>
        <taxon>Comamonadaceae</taxon>
        <taxon>Variovorax</taxon>
    </lineage>
</organism>
<sequence length="166" mass="18270">MADTRTLHGLDGVLAALKALPPEIVSKNGGPVKAALRKGGVVIQKAAQENVRRVVANTQANGYASTKTLEKAVVVRRDPNPQRSNASERYRVLIARGRKYEERTNKGKPLTAVMTGRWLEFGDEHQPAEPWMTPAFMSSKERALSTVVDELRKGVERAIRKVSKGL</sequence>
<reference evidence="1" key="1">
    <citation type="submission" date="2019-12" db="EMBL/GenBank/DDBJ databases">
        <authorList>
            <person name="Cremers G."/>
        </authorList>
    </citation>
    <scope>NUCLEOTIDE SEQUENCE</scope>
    <source>
        <strain evidence="1">Vvax</strain>
    </source>
</reference>
<accession>A0A679JN67</accession>